<feature type="compositionally biased region" description="Gly residues" evidence="1">
    <location>
        <begin position="62"/>
        <end position="71"/>
    </location>
</feature>
<feature type="region of interest" description="Disordered" evidence="1">
    <location>
        <begin position="1"/>
        <end position="71"/>
    </location>
</feature>
<accession>A0ABD2B6X9</accession>
<name>A0ABD2B6X9_VESSQ</name>
<sequence length="71" mass="7885">MRRKRGDEAIKKHAARGKEQVKKEEEGKGEEEEEEEEEKKKEEEEEEEVGTAVTASACLKGVLGGLSLGRA</sequence>
<gene>
    <name evidence="2" type="ORF">V1478_006118</name>
</gene>
<proteinExistence type="predicted"/>
<reference evidence="2 3" key="1">
    <citation type="journal article" date="2024" name="Ann. Entomol. Soc. Am.">
        <title>Genomic analyses of the southern and eastern yellowjacket wasps (Hymenoptera: Vespidae) reveal evolutionary signatures of social life.</title>
        <authorList>
            <person name="Catto M.A."/>
            <person name="Caine P.B."/>
            <person name="Orr S.E."/>
            <person name="Hunt B.G."/>
            <person name="Goodisman M.A.D."/>
        </authorList>
    </citation>
    <scope>NUCLEOTIDE SEQUENCE [LARGE SCALE GENOMIC DNA]</scope>
    <source>
        <strain evidence="2">233</strain>
        <tissue evidence="2">Head and thorax</tissue>
    </source>
</reference>
<dbReference type="AlphaFoldDB" id="A0ABD2B6X9"/>
<feature type="compositionally biased region" description="Basic and acidic residues" evidence="1">
    <location>
        <begin position="1"/>
        <end position="26"/>
    </location>
</feature>
<evidence type="ECO:0000313" key="3">
    <source>
        <dbReference type="Proteomes" id="UP001607302"/>
    </source>
</evidence>
<feature type="compositionally biased region" description="Acidic residues" evidence="1">
    <location>
        <begin position="27"/>
        <end position="49"/>
    </location>
</feature>
<protein>
    <submittedName>
        <fullName evidence="2">Uncharacterized protein</fullName>
    </submittedName>
</protein>
<evidence type="ECO:0000313" key="2">
    <source>
        <dbReference type="EMBL" id="KAL2728486.1"/>
    </source>
</evidence>
<keyword evidence="3" id="KW-1185">Reference proteome</keyword>
<dbReference type="Proteomes" id="UP001607302">
    <property type="component" value="Unassembled WGS sequence"/>
</dbReference>
<comment type="caution">
    <text evidence="2">The sequence shown here is derived from an EMBL/GenBank/DDBJ whole genome shotgun (WGS) entry which is preliminary data.</text>
</comment>
<evidence type="ECO:0000256" key="1">
    <source>
        <dbReference type="SAM" id="MobiDB-lite"/>
    </source>
</evidence>
<organism evidence="2 3">
    <name type="scientific">Vespula squamosa</name>
    <name type="common">Southern yellow jacket</name>
    <name type="synonym">Wasp</name>
    <dbReference type="NCBI Taxonomy" id="30214"/>
    <lineage>
        <taxon>Eukaryota</taxon>
        <taxon>Metazoa</taxon>
        <taxon>Ecdysozoa</taxon>
        <taxon>Arthropoda</taxon>
        <taxon>Hexapoda</taxon>
        <taxon>Insecta</taxon>
        <taxon>Pterygota</taxon>
        <taxon>Neoptera</taxon>
        <taxon>Endopterygota</taxon>
        <taxon>Hymenoptera</taxon>
        <taxon>Apocrita</taxon>
        <taxon>Aculeata</taxon>
        <taxon>Vespoidea</taxon>
        <taxon>Vespidae</taxon>
        <taxon>Vespinae</taxon>
        <taxon>Vespula</taxon>
    </lineage>
</organism>
<dbReference type="EMBL" id="JAUDFV010000132">
    <property type="protein sequence ID" value="KAL2728486.1"/>
    <property type="molecule type" value="Genomic_DNA"/>
</dbReference>